<dbReference type="PROSITE" id="PS51898">
    <property type="entry name" value="TYR_RECOMBINASE"/>
    <property type="match status" value="1"/>
</dbReference>
<name>A0A975WFU2_9RHOB</name>
<dbReference type="RefSeq" id="WP_083416223.1">
    <property type="nucleotide sequence ID" value="NZ_FNYY01000046.1"/>
</dbReference>
<organism evidence="3 4">
    <name type="scientific">Marinovum algicola</name>
    <dbReference type="NCBI Taxonomy" id="42444"/>
    <lineage>
        <taxon>Bacteria</taxon>
        <taxon>Pseudomonadati</taxon>
        <taxon>Pseudomonadota</taxon>
        <taxon>Alphaproteobacteria</taxon>
        <taxon>Rhodobacterales</taxon>
        <taxon>Roseobacteraceae</taxon>
        <taxon>Marinovum</taxon>
    </lineage>
</organism>
<dbReference type="SUPFAM" id="SSF56349">
    <property type="entry name" value="DNA breaking-rejoining enzymes"/>
    <property type="match status" value="1"/>
</dbReference>
<accession>A0A975WFU2</accession>
<dbReference type="InterPro" id="IPR011010">
    <property type="entry name" value="DNA_brk_join_enz"/>
</dbReference>
<dbReference type="EMBL" id="FNYY01000046">
    <property type="protein sequence ID" value="SEK12045.1"/>
    <property type="molecule type" value="Genomic_DNA"/>
</dbReference>
<evidence type="ECO:0000313" key="4">
    <source>
        <dbReference type="Proteomes" id="UP000182932"/>
    </source>
</evidence>
<dbReference type="GO" id="GO:0015074">
    <property type="term" value="P:DNA integration"/>
    <property type="evidence" value="ECO:0007669"/>
    <property type="project" value="InterPro"/>
</dbReference>
<comment type="caution">
    <text evidence="3">The sequence shown here is derived from an EMBL/GenBank/DDBJ whole genome shotgun (WGS) entry which is preliminary data.</text>
</comment>
<keyword evidence="1" id="KW-0233">DNA recombination</keyword>
<dbReference type="Gene3D" id="1.10.443.10">
    <property type="entry name" value="Intergrase catalytic core"/>
    <property type="match status" value="1"/>
</dbReference>
<sequence>MSFDPYLREVHAPAQETIQNLQDVLTWVNNDCECEETTKNGYRGALLWVSKHARKPLHSIPADRDAVLAKFPDQEFTREWAKTYSAFRARKKNLSAAINGATGVIAEKAARASRIDGWHRLISRLRVLLRAIPEPPSALHPHRIISIQALAALARTLDIDACDLAGDVPRKLYRAAKDAGQRDACKDAMALMNAVRELDDGEVMAALPQSAIVFTRPQNPEHIEIPETLSEEIDVWVHVATRGEWSPTDEEYGPGPLPGAYRSAVRKVVRTALAIQAIRSDSETIAPVFSNATMTEVVRTWRKWHVDADPRAMKKKTAIGYLECVRTLLERNGEGRDHVDLIMKTDLWLSGHRNNMSPRTERFCRRVVRDLQARGDFLALQIKYRKAAELHLRAAKKFPSNSVNHLAKARVYGTIAAFAAIETDAAPLRIGSALPMTFRGKDPWLTLGSSKNSDGHLIVPAAMTKTKKKAISAPISAKNRTRGLETLRWYERHIRPLYPHAGENDFFFPGVQARNQPLSYATFYKWWTQTIPEFGFPGMTPHMFRHGQASILVANNPGDWGYVMARLGDALSTCMDYYGWIDEERLILEGQNQLTRGLPNV</sequence>
<keyword evidence="4" id="KW-1185">Reference proteome</keyword>
<gene>
    <name evidence="3" type="ORF">SAMN04487940_1467</name>
</gene>
<protein>
    <submittedName>
        <fullName evidence="3">Phage integrase family protein</fullName>
    </submittedName>
</protein>
<dbReference type="InterPro" id="IPR002104">
    <property type="entry name" value="Integrase_catalytic"/>
</dbReference>
<dbReference type="GO" id="GO:0006310">
    <property type="term" value="P:DNA recombination"/>
    <property type="evidence" value="ECO:0007669"/>
    <property type="project" value="UniProtKB-KW"/>
</dbReference>
<dbReference type="GeneID" id="80821306"/>
<evidence type="ECO:0000313" key="3">
    <source>
        <dbReference type="EMBL" id="SEK12045.1"/>
    </source>
</evidence>
<evidence type="ECO:0000256" key="1">
    <source>
        <dbReference type="ARBA" id="ARBA00023172"/>
    </source>
</evidence>
<dbReference type="Proteomes" id="UP000182932">
    <property type="component" value="Unassembled WGS sequence"/>
</dbReference>
<dbReference type="GO" id="GO:0003677">
    <property type="term" value="F:DNA binding"/>
    <property type="evidence" value="ECO:0007669"/>
    <property type="project" value="InterPro"/>
</dbReference>
<proteinExistence type="predicted"/>
<reference evidence="3 4" key="1">
    <citation type="submission" date="2016-10" db="EMBL/GenBank/DDBJ databases">
        <authorList>
            <person name="Varghese N."/>
            <person name="Submissions S."/>
        </authorList>
    </citation>
    <scope>NUCLEOTIDE SEQUENCE [LARGE SCALE GENOMIC DNA]</scope>
    <source>
        <strain evidence="3 4">FF3</strain>
    </source>
</reference>
<dbReference type="InterPro" id="IPR013762">
    <property type="entry name" value="Integrase-like_cat_sf"/>
</dbReference>
<dbReference type="AlphaFoldDB" id="A0A975WFU2"/>
<feature type="domain" description="Tyr recombinase" evidence="2">
    <location>
        <begin position="393"/>
        <end position="591"/>
    </location>
</feature>
<evidence type="ECO:0000259" key="2">
    <source>
        <dbReference type="PROSITE" id="PS51898"/>
    </source>
</evidence>